<organism evidence="2 3">
    <name type="scientific">Faecalitalea cylindroides</name>
    <dbReference type="NCBI Taxonomy" id="39483"/>
    <lineage>
        <taxon>Bacteria</taxon>
        <taxon>Bacillati</taxon>
        <taxon>Bacillota</taxon>
        <taxon>Erysipelotrichia</taxon>
        <taxon>Erysipelotrichales</taxon>
        <taxon>Erysipelotrichaceae</taxon>
        <taxon>Faecalitalea</taxon>
    </lineage>
</organism>
<proteinExistence type="inferred from homology"/>
<dbReference type="GO" id="GO:0005829">
    <property type="term" value="C:cytosol"/>
    <property type="evidence" value="ECO:0007669"/>
    <property type="project" value="TreeGrafter"/>
</dbReference>
<accession>A0A1Y4LQP6</accession>
<protein>
    <recommendedName>
        <fullName evidence="4">RidA family protein</fullName>
    </recommendedName>
</protein>
<dbReference type="AlphaFoldDB" id="A0A1Y4LQP6"/>
<evidence type="ECO:0000313" key="2">
    <source>
        <dbReference type="EMBL" id="OUP58958.1"/>
    </source>
</evidence>
<dbReference type="GO" id="GO:0019239">
    <property type="term" value="F:deaminase activity"/>
    <property type="evidence" value="ECO:0007669"/>
    <property type="project" value="TreeGrafter"/>
</dbReference>
<dbReference type="PANTHER" id="PTHR11803">
    <property type="entry name" value="2-IMINOBUTANOATE/2-IMINOPROPANOATE DEAMINASE RIDA"/>
    <property type="match status" value="1"/>
</dbReference>
<dbReference type="InterPro" id="IPR006175">
    <property type="entry name" value="YjgF/YER057c/UK114"/>
</dbReference>
<evidence type="ECO:0008006" key="4">
    <source>
        <dbReference type="Google" id="ProtNLM"/>
    </source>
</evidence>
<dbReference type="InterPro" id="IPR006056">
    <property type="entry name" value="RidA"/>
</dbReference>
<dbReference type="InterPro" id="IPR035959">
    <property type="entry name" value="RutC-like_sf"/>
</dbReference>
<gene>
    <name evidence="2" type="ORF">B5F14_07680</name>
</gene>
<dbReference type="CDD" id="cd00448">
    <property type="entry name" value="YjgF_YER057c_UK114_family"/>
    <property type="match status" value="1"/>
</dbReference>
<dbReference type="Gene3D" id="3.30.1330.40">
    <property type="entry name" value="RutC-like"/>
    <property type="match status" value="1"/>
</dbReference>
<dbReference type="Pfam" id="PF01042">
    <property type="entry name" value="Ribonuc_L-PSP"/>
    <property type="match status" value="1"/>
</dbReference>
<dbReference type="EMBL" id="NFKM01000015">
    <property type="protein sequence ID" value="OUP58958.1"/>
    <property type="molecule type" value="Genomic_DNA"/>
</dbReference>
<dbReference type="RefSeq" id="WP_087158889.1">
    <property type="nucleotide sequence ID" value="NZ_NFKM01000015.1"/>
</dbReference>
<dbReference type="PANTHER" id="PTHR11803:SF59">
    <property type="entry name" value="ENDORIBONUCLEASE"/>
    <property type="match status" value="1"/>
</dbReference>
<keyword evidence="3" id="KW-1185">Reference proteome</keyword>
<dbReference type="FunFam" id="3.30.1330.40:FF:000001">
    <property type="entry name" value="L-PSP family endoribonuclease"/>
    <property type="match status" value="1"/>
</dbReference>
<dbReference type="Proteomes" id="UP000195447">
    <property type="component" value="Unassembled WGS sequence"/>
</dbReference>
<comment type="caution">
    <text evidence="2">The sequence shown here is derived from an EMBL/GenBank/DDBJ whole genome shotgun (WGS) entry which is preliminary data.</text>
</comment>
<dbReference type="NCBIfam" id="TIGR00004">
    <property type="entry name" value="Rid family detoxifying hydrolase"/>
    <property type="match status" value="1"/>
</dbReference>
<name>A0A1Y4LQP6_9FIRM</name>
<reference evidence="3" key="1">
    <citation type="submission" date="2017-04" db="EMBL/GenBank/DDBJ databases">
        <title>Function of individual gut microbiota members based on whole genome sequencing of pure cultures obtained from chicken caecum.</title>
        <authorList>
            <person name="Medvecky M."/>
            <person name="Cejkova D."/>
            <person name="Polansky O."/>
            <person name="Karasova D."/>
            <person name="Kubasova T."/>
            <person name="Cizek A."/>
            <person name="Rychlik I."/>
        </authorList>
    </citation>
    <scope>NUCLEOTIDE SEQUENCE [LARGE SCALE GENOMIC DNA]</scope>
    <source>
        <strain evidence="3">An178</strain>
    </source>
</reference>
<evidence type="ECO:0000313" key="3">
    <source>
        <dbReference type="Proteomes" id="UP000195447"/>
    </source>
</evidence>
<comment type="similarity">
    <text evidence="1">Belongs to the RutC family.</text>
</comment>
<dbReference type="SUPFAM" id="SSF55298">
    <property type="entry name" value="YjgF-like"/>
    <property type="match status" value="1"/>
</dbReference>
<evidence type="ECO:0000256" key="1">
    <source>
        <dbReference type="ARBA" id="ARBA00010552"/>
    </source>
</evidence>
<sequence>MNSEIATKQAPEAIGPYSQGIIAGEYVFVSGQLPVNPKTGCVEYDTIEGQAKQSLENVSAVLKEVGLTLKDVVKTTCFISNMDDFVTFNKVYSEYFTGTCPARSCIAAKELPKKVLCEVEVIAHK</sequence>